<feature type="compositionally biased region" description="Polar residues" evidence="2">
    <location>
        <begin position="313"/>
        <end position="323"/>
    </location>
</feature>
<dbReference type="KEGG" id="dha:DEHA2E15400g"/>
<keyword evidence="4" id="KW-1185">Reference proteome</keyword>
<feature type="region of interest" description="Disordered" evidence="2">
    <location>
        <begin position="380"/>
        <end position="506"/>
    </location>
</feature>
<name>Q6BP95_DEBHA</name>
<evidence type="ECO:0000313" key="3">
    <source>
        <dbReference type="EMBL" id="CAG88224.2"/>
    </source>
</evidence>
<dbReference type="AlphaFoldDB" id="Q6BP95"/>
<feature type="compositionally biased region" description="Acidic residues" evidence="2">
    <location>
        <begin position="447"/>
        <end position="464"/>
    </location>
</feature>
<feature type="compositionally biased region" description="Polar residues" evidence="2">
    <location>
        <begin position="487"/>
        <end position="499"/>
    </location>
</feature>
<gene>
    <name evidence="3" type="ordered locus">DEHA2E15400g</name>
</gene>
<accession>Q6BP95</accession>
<dbReference type="Proteomes" id="UP000000599">
    <property type="component" value="Chromosome E"/>
</dbReference>
<dbReference type="InParanoid" id="Q6BP95"/>
<dbReference type="OrthoDB" id="4095869at2759"/>
<feature type="region of interest" description="Disordered" evidence="2">
    <location>
        <begin position="282"/>
        <end position="323"/>
    </location>
</feature>
<reference evidence="3 4" key="1">
    <citation type="journal article" date="2004" name="Nature">
        <title>Genome evolution in yeasts.</title>
        <authorList>
            <consortium name="Genolevures"/>
            <person name="Dujon B."/>
            <person name="Sherman D."/>
            <person name="Fischer G."/>
            <person name="Durrens P."/>
            <person name="Casaregola S."/>
            <person name="Lafontaine I."/>
            <person name="de Montigny J."/>
            <person name="Marck C."/>
            <person name="Neuveglise C."/>
            <person name="Talla E."/>
            <person name="Goffard N."/>
            <person name="Frangeul L."/>
            <person name="Aigle M."/>
            <person name="Anthouard V."/>
            <person name="Babour A."/>
            <person name="Barbe V."/>
            <person name="Barnay S."/>
            <person name="Blanchin S."/>
            <person name="Beckerich J.M."/>
            <person name="Beyne E."/>
            <person name="Bleykasten C."/>
            <person name="Boisrame A."/>
            <person name="Boyer J."/>
            <person name="Cattolico L."/>
            <person name="Confanioleri F."/>
            <person name="de Daruvar A."/>
            <person name="Despons L."/>
            <person name="Fabre E."/>
            <person name="Fairhead C."/>
            <person name="Ferry-Dumazet H."/>
            <person name="Groppi A."/>
            <person name="Hantraye F."/>
            <person name="Hennequin C."/>
            <person name="Jauniaux N."/>
            <person name="Joyet P."/>
            <person name="Kachouri R."/>
            <person name="Kerrest A."/>
            <person name="Koszul R."/>
            <person name="Lemaire M."/>
            <person name="Lesur I."/>
            <person name="Ma L."/>
            <person name="Muller H."/>
            <person name="Nicaud J.M."/>
            <person name="Nikolski M."/>
            <person name="Oztas S."/>
            <person name="Ozier-Kalogeropoulos O."/>
            <person name="Pellenz S."/>
            <person name="Potier S."/>
            <person name="Richard G.F."/>
            <person name="Straub M.L."/>
            <person name="Suleau A."/>
            <person name="Swennene D."/>
            <person name="Tekaia F."/>
            <person name="Wesolowski-Louvel M."/>
            <person name="Westhof E."/>
            <person name="Wirth B."/>
            <person name="Zeniou-Meyer M."/>
            <person name="Zivanovic I."/>
            <person name="Bolotin-Fukuhara M."/>
            <person name="Thierry A."/>
            <person name="Bouchier C."/>
            <person name="Caudron B."/>
            <person name="Scarpelli C."/>
            <person name="Gaillardin C."/>
            <person name="Weissenbach J."/>
            <person name="Wincker P."/>
            <person name="Souciet J.L."/>
        </authorList>
    </citation>
    <scope>NUCLEOTIDE SEQUENCE [LARGE SCALE GENOMIC DNA]</scope>
    <source>
        <strain evidence="4">ATCC 36239 / CBS 767 / BCRC 21394 / JCM 1990 / NBRC 0083 / IGC 2968</strain>
    </source>
</reference>
<feature type="coiled-coil region" evidence="1">
    <location>
        <begin position="225"/>
        <end position="262"/>
    </location>
</feature>
<feature type="compositionally biased region" description="Polar residues" evidence="2">
    <location>
        <begin position="465"/>
        <end position="474"/>
    </location>
</feature>
<feature type="compositionally biased region" description="Basic and acidic residues" evidence="2">
    <location>
        <begin position="164"/>
        <end position="178"/>
    </location>
</feature>
<feature type="compositionally biased region" description="Basic and acidic residues" evidence="2">
    <location>
        <begin position="437"/>
        <end position="446"/>
    </location>
</feature>
<feature type="compositionally biased region" description="Polar residues" evidence="2">
    <location>
        <begin position="346"/>
        <end position="359"/>
    </location>
</feature>
<dbReference type="HOGENOM" id="CLU_538637_0_0_1"/>
<feature type="region of interest" description="Disordered" evidence="2">
    <location>
        <begin position="141"/>
        <end position="178"/>
    </location>
</feature>
<proteinExistence type="predicted"/>
<keyword evidence="1" id="KW-0175">Coiled coil</keyword>
<protein>
    <submittedName>
        <fullName evidence="3">DEHA2E15400p</fullName>
    </submittedName>
</protein>
<sequence>MIEKQNGEGSVDNIKLQESLDIIFKETPMPVEKTNHTPEYPESLLQRTQKANKYYNSFQGLTRQFVDEGNVQPDVVRWSNSVIQVTSKSIVENWQTVDVQGTAESTENENGDEYRTLGQSTANTLFSWSSGDSYIESRKRELQFRNSQPNNTATNDGNVHRKKDNSETNKETDTNSDNLKKKLHLEIPKESITNKLNRIVDRESNKFIHKRIQLIKAHHSEQISKEIHERKRKDHERHLNKLKEKEEEYERALQAATSEQGKQNGFFGSLFGFNVGSNNNSHNIDLPPEIGNPSPSRNTTSSPSGKNKRFSFLPTTGLSLWGNNTSVSKNIRIEKATATKKDAENPVSNIHGTYSSDNQVEIEASSLPEIEDEVNMNNDQNVTQEGGRQSTEVKKEAAKEKAMKGAENARESNDSSEERTKYNLKSMGEEVQQNKETVSHKSKDSYEKEEEEEEEDDEDDEFEEYNSSLPNFSMVQEPIQPIITGIKKSTQSTSHTGIDNGNLLEL</sequence>
<dbReference type="GeneID" id="2902048"/>
<dbReference type="VEuPathDB" id="FungiDB:DEHA2E15400g"/>
<dbReference type="EMBL" id="CR382137">
    <property type="protein sequence ID" value="CAG88224.2"/>
    <property type="molecule type" value="Genomic_DNA"/>
</dbReference>
<dbReference type="eggNOG" id="ENOG502T4DI">
    <property type="taxonomic scope" value="Eukaryota"/>
</dbReference>
<evidence type="ECO:0000256" key="2">
    <source>
        <dbReference type="SAM" id="MobiDB-lite"/>
    </source>
</evidence>
<feature type="compositionally biased region" description="Polar residues" evidence="2">
    <location>
        <begin position="144"/>
        <end position="157"/>
    </location>
</feature>
<evidence type="ECO:0000256" key="1">
    <source>
        <dbReference type="SAM" id="Coils"/>
    </source>
</evidence>
<feature type="region of interest" description="Disordered" evidence="2">
    <location>
        <begin position="339"/>
        <end position="359"/>
    </location>
</feature>
<dbReference type="RefSeq" id="XP_459975.2">
    <property type="nucleotide sequence ID" value="XM_459975.1"/>
</dbReference>
<organism evidence="3 4">
    <name type="scientific">Debaryomyces hansenii (strain ATCC 36239 / CBS 767 / BCRC 21394 / JCM 1990 / NBRC 0083 / IGC 2968)</name>
    <name type="common">Yeast</name>
    <name type="synonym">Torulaspora hansenii</name>
    <dbReference type="NCBI Taxonomy" id="284592"/>
    <lineage>
        <taxon>Eukaryota</taxon>
        <taxon>Fungi</taxon>
        <taxon>Dikarya</taxon>
        <taxon>Ascomycota</taxon>
        <taxon>Saccharomycotina</taxon>
        <taxon>Pichiomycetes</taxon>
        <taxon>Debaryomycetaceae</taxon>
        <taxon>Debaryomyces</taxon>
    </lineage>
</organism>
<dbReference type="STRING" id="284592.Q6BP95"/>
<feature type="compositionally biased region" description="Basic and acidic residues" evidence="2">
    <location>
        <begin position="391"/>
        <end position="421"/>
    </location>
</feature>
<evidence type="ECO:0000313" key="4">
    <source>
        <dbReference type="Proteomes" id="UP000000599"/>
    </source>
</evidence>
<feature type="compositionally biased region" description="Low complexity" evidence="2">
    <location>
        <begin position="292"/>
        <end position="304"/>
    </location>
</feature>
<feature type="compositionally biased region" description="Polar residues" evidence="2">
    <location>
        <begin position="380"/>
        <end position="390"/>
    </location>
</feature>